<dbReference type="InterPro" id="IPR036249">
    <property type="entry name" value="Thioredoxin-like_sf"/>
</dbReference>
<dbReference type="InterPro" id="IPR004046">
    <property type="entry name" value="GST_C"/>
</dbReference>
<dbReference type="PANTHER" id="PTHR44051:SF8">
    <property type="entry name" value="GLUTATHIONE S-TRANSFERASE GSTA"/>
    <property type="match status" value="1"/>
</dbReference>
<evidence type="ECO:0000313" key="3">
    <source>
        <dbReference type="EMBL" id="MEO3693646.1"/>
    </source>
</evidence>
<evidence type="ECO:0000313" key="4">
    <source>
        <dbReference type="Proteomes" id="UP001495147"/>
    </source>
</evidence>
<gene>
    <name evidence="3" type="ORF">ABDJ85_19405</name>
</gene>
<keyword evidence="4" id="KW-1185">Reference proteome</keyword>
<evidence type="ECO:0000259" key="1">
    <source>
        <dbReference type="PROSITE" id="PS50404"/>
    </source>
</evidence>
<dbReference type="Gene3D" id="3.40.30.10">
    <property type="entry name" value="Glutaredoxin"/>
    <property type="match status" value="1"/>
</dbReference>
<organism evidence="3 4">
    <name type="scientific">Roseateles paludis</name>
    <dbReference type="NCBI Taxonomy" id="3145238"/>
    <lineage>
        <taxon>Bacteria</taxon>
        <taxon>Pseudomonadati</taxon>
        <taxon>Pseudomonadota</taxon>
        <taxon>Betaproteobacteria</taxon>
        <taxon>Burkholderiales</taxon>
        <taxon>Sphaerotilaceae</taxon>
        <taxon>Roseateles</taxon>
    </lineage>
</organism>
<dbReference type="PROSITE" id="PS50405">
    <property type="entry name" value="GST_CTER"/>
    <property type="match status" value="1"/>
</dbReference>
<dbReference type="RefSeq" id="WP_347706459.1">
    <property type="nucleotide sequence ID" value="NZ_JBDPZD010000009.1"/>
</dbReference>
<proteinExistence type="predicted"/>
<comment type="caution">
    <text evidence="3">The sequence shown here is derived from an EMBL/GenBank/DDBJ whole genome shotgun (WGS) entry which is preliminary data.</text>
</comment>
<dbReference type="SUPFAM" id="SSF47616">
    <property type="entry name" value="GST C-terminal domain-like"/>
    <property type="match status" value="1"/>
</dbReference>
<dbReference type="SUPFAM" id="SSF52833">
    <property type="entry name" value="Thioredoxin-like"/>
    <property type="match status" value="1"/>
</dbReference>
<dbReference type="PROSITE" id="PS50404">
    <property type="entry name" value="GST_NTER"/>
    <property type="match status" value="1"/>
</dbReference>
<feature type="domain" description="GST N-terminal" evidence="1">
    <location>
        <begin position="1"/>
        <end position="80"/>
    </location>
</feature>
<dbReference type="EMBL" id="JBDPZD010000009">
    <property type="protein sequence ID" value="MEO3693646.1"/>
    <property type="molecule type" value="Genomic_DNA"/>
</dbReference>
<dbReference type="Proteomes" id="UP001495147">
    <property type="component" value="Unassembled WGS sequence"/>
</dbReference>
<dbReference type="Pfam" id="PF00043">
    <property type="entry name" value="GST_C"/>
    <property type="match status" value="1"/>
</dbReference>
<protein>
    <submittedName>
        <fullName evidence="3">Glutathione S-transferase family protein</fullName>
    </submittedName>
</protein>
<dbReference type="InterPro" id="IPR036282">
    <property type="entry name" value="Glutathione-S-Trfase_C_sf"/>
</dbReference>
<dbReference type="PANTHER" id="PTHR44051">
    <property type="entry name" value="GLUTATHIONE S-TRANSFERASE-RELATED"/>
    <property type="match status" value="1"/>
</dbReference>
<accession>A0ABV0G7D1</accession>
<feature type="domain" description="GST C-terminal" evidence="2">
    <location>
        <begin position="84"/>
        <end position="206"/>
    </location>
</feature>
<sequence>MPTLYHSINLNPRLCVAAARYLNAPIRYEAAAPLAPGQSERFAPLNPNLRVPILQLDNGSTLWECDAIVCKLARLAGKPEFFPDGEQLPELIRWLSWTAKHWGRATSAFYFQHIVVPRYRLPVVPEAEMQGYASEVARLAPILDAHLAGRTWMLGGDAPTYADFRVGDIFPFEQDAKLDFSAFPNIRRLSEQLAALPHWRAPFEGL</sequence>
<dbReference type="InterPro" id="IPR010987">
    <property type="entry name" value="Glutathione-S-Trfase_C-like"/>
</dbReference>
<name>A0ABV0G7D1_9BURK</name>
<evidence type="ECO:0000259" key="2">
    <source>
        <dbReference type="PROSITE" id="PS50405"/>
    </source>
</evidence>
<dbReference type="InterPro" id="IPR004045">
    <property type="entry name" value="Glutathione_S-Trfase_N"/>
</dbReference>
<reference evidence="3 4" key="1">
    <citation type="submission" date="2024-05" db="EMBL/GenBank/DDBJ databases">
        <title>Roseateles sp. DJS-2-20 16S ribosomal RNA gene Genome sequencing and assembly.</title>
        <authorList>
            <person name="Woo H."/>
        </authorList>
    </citation>
    <scope>NUCLEOTIDE SEQUENCE [LARGE SCALE GENOMIC DNA]</scope>
    <source>
        <strain evidence="3 4">DJS-2-20</strain>
    </source>
</reference>
<dbReference type="Gene3D" id="1.20.1050.10">
    <property type="match status" value="1"/>
</dbReference>